<feature type="transmembrane region" description="Helical" evidence="1">
    <location>
        <begin position="113"/>
        <end position="135"/>
    </location>
</feature>
<accession>A0A0F9YIM2</accession>
<feature type="transmembrane region" description="Helical" evidence="1">
    <location>
        <begin position="573"/>
        <end position="591"/>
    </location>
</feature>
<evidence type="ECO:0000313" key="2">
    <source>
        <dbReference type="EMBL" id="KKP31374.1"/>
    </source>
</evidence>
<keyword evidence="1" id="KW-1133">Transmembrane helix</keyword>
<reference evidence="2 3" key="1">
    <citation type="journal article" date="2015" name="Nature">
        <title>rRNA introns, odd ribosomes, and small enigmatic genomes across a large radiation of phyla.</title>
        <authorList>
            <person name="Brown C.T."/>
            <person name="Hug L.A."/>
            <person name="Thomas B.C."/>
            <person name="Sharon I."/>
            <person name="Castelle C.J."/>
            <person name="Singh A."/>
            <person name="Wilkins M.J."/>
            <person name="Williams K.H."/>
            <person name="Banfield J.F."/>
        </authorList>
    </citation>
    <scope>NUCLEOTIDE SEQUENCE [LARGE SCALE GENOMIC DNA]</scope>
</reference>
<feature type="transmembrane region" description="Helical" evidence="1">
    <location>
        <begin position="208"/>
        <end position="241"/>
    </location>
</feature>
<feature type="transmembrane region" description="Helical" evidence="1">
    <location>
        <begin position="36"/>
        <end position="54"/>
    </location>
</feature>
<feature type="transmembrane region" description="Helical" evidence="1">
    <location>
        <begin position="395"/>
        <end position="417"/>
    </location>
</feature>
<gene>
    <name evidence="2" type="ORF">UR21_C0010G0016</name>
</gene>
<feature type="transmembrane region" description="Helical" evidence="1">
    <location>
        <begin position="179"/>
        <end position="196"/>
    </location>
</feature>
<comment type="caution">
    <text evidence="2">The sequence shown here is derived from an EMBL/GenBank/DDBJ whole genome shotgun (WGS) entry which is preliminary data.</text>
</comment>
<name>A0A0F9YIM2_9BACT</name>
<keyword evidence="1" id="KW-0812">Transmembrane</keyword>
<feature type="transmembrane region" description="Helical" evidence="1">
    <location>
        <begin position="253"/>
        <end position="272"/>
    </location>
</feature>
<feature type="transmembrane region" description="Helical" evidence="1">
    <location>
        <begin position="147"/>
        <end position="167"/>
    </location>
</feature>
<organism evidence="2 3">
    <name type="scientific">Candidatus Woesebacteria bacterium GW2011_GWC2_31_9</name>
    <dbReference type="NCBI Taxonomy" id="1618586"/>
    <lineage>
        <taxon>Bacteria</taxon>
        <taxon>Candidatus Woeseibacteriota</taxon>
    </lineage>
</organism>
<dbReference type="EMBL" id="LBOI01000010">
    <property type="protein sequence ID" value="KKP31374.1"/>
    <property type="molecule type" value="Genomic_DNA"/>
</dbReference>
<dbReference type="Proteomes" id="UP000034803">
    <property type="component" value="Unassembled WGS sequence"/>
</dbReference>
<proteinExistence type="predicted"/>
<feature type="transmembrane region" description="Helical" evidence="1">
    <location>
        <begin position="284"/>
        <end position="305"/>
    </location>
</feature>
<sequence length="599" mass="69682">MELSLTKKLMVLVLFGRVYNLFSMKFIKNLFKSKEFLAIMVVLIAGLLASRTLLFQKGYFNMHDDLQIMRQLEMEKCFKDFQIPCRWVPDMGYGFGFPLYNFYPPLPYLVGEIFRLLGFSFIVTVKLTFALSLIASGIGMYYLAKQFFDRFGGIISAIFYIWAPYHSVDVYVRGAMNEAWALIFFPLIFLYSYKLISKKKNETIKWLILLALSWFGLLITHNLMVIIFTPIFGFWCLLWMWKEKNFKIIPKLIISGILALGLSSYFSLPAIFENKFTQVKSQLTGYYEYIAHFVSIKQLLITRFWGYGPSVWGVKDDGMPFQVGHVHWVITLVILALWLIGFYLVKNKKIKLKNLKTTDYLILFLFLVGWFAVFMTHNKSTPIYKLVSPLALVQFPWRFLTIVIFSFSFLAGAITIFVKNKYFLSALIFFVILFNWNYFLPEHGKLGKLTDEEKLSGVAWDMQQTAGIYDYLPIWAETAPKEPQKVVAEIVNGMGEITNTEEKTNFAKFKIETTGSIVRINIFKFPGWKVYIDGKEVDYFVPKEETWGRMWIEVPSGKHSVEAKFVNTPVRTVSNLISLVSWLGLGAYLMLQFKKWKKK</sequence>
<feature type="transmembrane region" description="Helical" evidence="1">
    <location>
        <begin position="357"/>
        <end position="375"/>
    </location>
</feature>
<evidence type="ECO:0000256" key="1">
    <source>
        <dbReference type="SAM" id="Phobius"/>
    </source>
</evidence>
<feature type="transmembrane region" description="Helical" evidence="1">
    <location>
        <begin position="325"/>
        <end position="345"/>
    </location>
</feature>
<protein>
    <submittedName>
        <fullName evidence="2">Uncharacterized protein</fullName>
    </submittedName>
</protein>
<keyword evidence="1" id="KW-0472">Membrane</keyword>
<dbReference type="AlphaFoldDB" id="A0A0F9YIM2"/>
<feature type="transmembrane region" description="Helical" evidence="1">
    <location>
        <begin position="422"/>
        <end position="439"/>
    </location>
</feature>
<evidence type="ECO:0000313" key="3">
    <source>
        <dbReference type="Proteomes" id="UP000034803"/>
    </source>
</evidence>